<accession>A0AAD5VA42</accession>
<dbReference type="EMBL" id="JANAWD010000034">
    <property type="protein sequence ID" value="KAJ3490053.1"/>
    <property type="molecule type" value="Genomic_DNA"/>
</dbReference>
<dbReference type="Proteomes" id="UP001212997">
    <property type="component" value="Unassembled WGS sequence"/>
</dbReference>
<organism evidence="1 2">
    <name type="scientific">Meripilus lineatus</name>
    <dbReference type="NCBI Taxonomy" id="2056292"/>
    <lineage>
        <taxon>Eukaryota</taxon>
        <taxon>Fungi</taxon>
        <taxon>Dikarya</taxon>
        <taxon>Basidiomycota</taxon>
        <taxon>Agaricomycotina</taxon>
        <taxon>Agaricomycetes</taxon>
        <taxon>Polyporales</taxon>
        <taxon>Meripilaceae</taxon>
        <taxon>Meripilus</taxon>
    </lineage>
</organism>
<keyword evidence="2" id="KW-1185">Reference proteome</keyword>
<name>A0AAD5VA42_9APHY</name>
<protein>
    <submittedName>
        <fullName evidence="1">Uncharacterized protein</fullName>
    </submittedName>
</protein>
<evidence type="ECO:0000313" key="2">
    <source>
        <dbReference type="Proteomes" id="UP001212997"/>
    </source>
</evidence>
<sequence>MESINFQDAEGRIFLTVQNPDGCTVLDVNRALADLVPRDFVPLEEALSHYRDIIHTSGLSSLQFADMISQQRGFLGDHE</sequence>
<evidence type="ECO:0000313" key="1">
    <source>
        <dbReference type="EMBL" id="KAJ3490053.1"/>
    </source>
</evidence>
<proteinExistence type="predicted"/>
<dbReference type="AlphaFoldDB" id="A0AAD5VA42"/>
<comment type="caution">
    <text evidence="1">The sequence shown here is derived from an EMBL/GenBank/DDBJ whole genome shotgun (WGS) entry which is preliminary data.</text>
</comment>
<gene>
    <name evidence="1" type="ORF">NLI96_g1723</name>
</gene>
<reference evidence="1" key="1">
    <citation type="submission" date="2022-07" db="EMBL/GenBank/DDBJ databases">
        <title>Genome Sequence of Physisporinus lineatus.</title>
        <authorList>
            <person name="Buettner E."/>
        </authorList>
    </citation>
    <scope>NUCLEOTIDE SEQUENCE</scope>
    <source>
        <strain evidence="1">VT162</strain>
    </source>
</reference>